<feature type="compositionally biased region" description="Polar residues" evidence="1">
    <location>
        <begin position="7"/>
        <end position="17"/>
    </location>
</feature>
<keyword evidence="3" id="KW-1185">Reference proteome</keyword>
<evidence type="ECO:0000313" key="3">
    <source>
        <dbReference type="Proteomes" id="UP000827092"/>
    </source>
</evidence>
<protein>
    <submittedName>
        <fullName evidence="2">Uncharacterized protein</fullName>
    </submittedName>
</protein>
<evidence type="ECO:0000313" key="2">
    <source>
        <dbReference type="EMBL" id="KAG8186639.1"/>
    </source>
</evidence>
<gene>
    <name evidence="2" type="ORF">JTE90_014715</name>
</gene>
<comment type="caution">
    <text evidence="2">The sequence shown here is derived from an EMBL/GenBank/DDBJ whole genome shotgun (WGS) entry which is preliminary data.</text>
</comment>
<name>A0AAV6USA4_9ARAC</name>
<dbReference type="EMBL" id="JAFNEN010000294">
    <property type="protein sequence ID" value="KAG8186639.1"/>
    <property type="molecule type" value="Genomic_DNA"/>
</dbReference>
<reference evidence="2 3" key="1">
    <citation type="journal article" date="2022" name="Nat. Ecol. Evol.">
        <title>A masculinizing supergene underlies an exaggerated male reproductive morph in a spider.</title>
        <authorList>
            <person name="Hendrickx F."/>
            <person name="De Corte Z."/>
            <person name="Sonet G."/>
            <person name="Van Belleghem S.M."/>
            <person name="Kostlbacher S."/>
            <person name="Vangestel C."/>
        </authorList>
    </citation>
    <scope>NUCLEOTIDE SEQUENCE [LARGE SCALE GENOMIC DNA]</scope>
    <source>
        <strain evidence="2">W744_W776</strain>
    </source>
</reference>
<dbReference type="AlphaFoldDB" id="A0AAV6USA4"/>
<feature type="region of interest" description="Disordered" evidence="1">
    <location>
        <begin position="1"/>
        <end position="20"/>
    </location>
</feature>
<dbReference type="Proteomes" id="UP000827092">
    <property type="component" value="Unassembled WGS sequence"/>
</dbReference>
<proteinExistence type="predicted"/>
<sequence length="135" mass="14988">MGETRHFSQTSFQNSFLAQKRPLKPSCTKAEPRTFPPVKINSTYGPQTSKKAIVSAPHPKEACRVVGGHVPDGQMARTSTVGRRGLTGSLMFEAFSCLVRQTAVTAYKRGKAIRTVKREIVGRFLCKYDVEPLFK</sequence>
<organism evidence="2 3">
    <name type="scientific">Oedothorax gibbosus</name>
    <dbReference type="NCBI Taxonomy" id="931172"/>
    <lineage>
        <taxon>Eukaryota</taxon>
        <taxon>Metazoa</taxon>
        <taxon>Ecdysozoa</taxon>
        <taxon>Arthropoda</taxon>
        <taxon>Chelicerata</taxon>
        <taxon>Arachnida</taxon>
        <taxon>Araneae</taxon>
        <taxon>Araneomorphae</taxon>
        <taxon>Entelegynae</taxon>
        <taxon>Araneoidea</taxon>
        <taxon>Linyphiidae</taxon>
        <taxon>Erigoninae</taxon>
        <taxon>Oedothorax</taxon>
    </lineage>
</organism>
<accession>A0AAV6USA4</accession>
<evidence type="ECO:0000256" key="1">
    <source>
        <dbReference type="SAM" id="MobiDB-lite"/>
    </source>
</evidence>